<dbReference type="EMBL" id="JAUIYO010000002">
    <property type="protein sequence ID" value="MFK2825130.1"/>
    <property type="molecule type" value="Genomic_DNA"/>
</dbReference>
<keyword evidence="2" id="KW-1185">Reference proteome</keyword>
<reference evidence="1 2" key="1">
    <citation type="submission" date="2023-07" db="EMBL/GenBank/DDBJ databases">
        <title>Bacillus lucianemedeirus sp. nov, a new species isolated from an immunobiological production facility.</title>
        <authorList>
            <person name="Costa L.V."/>
            <person name="Miranda R.V.S.L."/>
            <person name="Brandao M.L.L."/>
            <person name="Reis C.M.F."/>
            <person name="Frazao A.M."/>
            <person name="Cruz F.V."/>
            <person name="Baio P.V.P."/>
            <person name="Veras J.F.C."/>
            <person name="Ramos J.N."/>
            <person name="Vieira V."/>
        </authorList>
    </citation>
    <scope>NUCLEOTIDE SEQUENCE [LARGE SCALE GENOMIC DNA]</scope>
    <source>
        <strain evidence="1 2">B190/17</strain>
    </source>
</reference>
<name>A0ABW8I802_9BACI</name>
<evidence type="ECO:0000313" key="2">
    <source>
        <dbReference type="Proteomes" id="UP001619911"/>
    </source>
</evidence>
<gene>
    <name evidence="1" type="ORF">QYG89_05435</name>
</gene>
<dbReference type="Proteomes" id="UP001619911">
    <property type="component" value="Unassembled WGS sequence"/>
</dbReference>
<sequence>MNGIVYVYDLKGTMIFWNTLGFYQGPLIQWETHVDLEPGTYYIRGQGNDSYHGIYGMPVSFNVANNEEIEPNNTRNTAVSIPLNDPKAYIGFLIYTDKFDYYKI</sequence>
<proteinExistence type="predicted"/>
<organism evidence="1 2">
    <name type="scientific">Bacillus lumedeiriae</name>
    <dbReference type="NCBI Taxonomy" id="3058829"/>
    <lineage>
        <taxon>Bacteria</taxon>
        <taxon>Bacillati</taxon>
        <taxon>Bacillota</taxon>
        <taxon>Bacilli</taxon>
        <taxon>Bacillales</taxon>
        <taxon>Bacillaceae</taxon>
        <taxon>Bacillus</taxon>
    </lineage>
</organism>
<protein>
    <submittedName>
        <fullName evidence="1">Uncharacterized protein</fullName>
    </submittedName>
</protein>
<comment type="caution">
    <text evidence="1">The sequence shown here is derived from an EMBL/GenBank/DDBJ whole genome shotgun (WGS) entry which is preliminary data.</text>
</comment>
<accession>A0ABW8I802</accession>
<evidence type="ECO:0000313" key="1">
    <source>
        <dbReference type="EMBL" id="MFK2825130.1"/>
    </source>
</evidence>
<dbReference type="RefSeq" id="WP_404315362.1">
    <property type="nucleotide sequence ID" value="NZ_JAUIYO010000002.1"/>
</dbReference>